<reference evidence="4 5" key="1">
    <citation type="journal article" date="2021" name="bioRxiv">
        <title>Chromosome-scale and haplotype-resolved genome assembly of a tetraploid potato cultivar.</title>
        <authorList>
            <person name="Sun H."/>
            <person name="Jiao W.-B."/>
            <person name="Krause K."/>
            <person name="Campoy J.A."/>
            <person name="Goel M."/>
            <person name="Folz-Donahue K."/>
            <person name="Kukat C."/>
            <person name="Huettel B."/>
            <person name="Schneeberger K."/>
        </authorList>
    </citation>
    <scope>NUCLEOTIDE SEQUENCE [LARGE SCALE GENOMIC DNA]</scope>
    <source>
        <strain evidence="4">SolTubOtavaFocal</strain>
        <tissue evidence="4">Leaves</tissue>
    </source>
</reference>
<dbReference type="EMBL" id="JAIVGD010000028">
    <property type="protein sequence ID" value="KAH0737484.1"/>
    <property type="molecule type" value="Genomic_DNA"/>
</dbReference>
<dbReference type="SMART" id="SM00320">
    <property type="entry name" value="WD40"/>
    <property type="match status" value="4"/>
</dbReference>
<evidence type="ECO:0000256" key="2">
    <source>
        <dbReference type="ARBA" id="ARBA00022737"/>
    </source>
</evidence>
<dbReference type="Pfam" id="PF00400">
    <property type="entry name" value="WD40"/>
    <property type="match status" value="3"/>
</dbReference>
<protein>
    <recommendedName>
        <fullName evidence="6">WD-repeat protein</fullName>
    </recommendedName>
</protein>
<feature type="repeat" description="WD" evidence="3">
    <location>
        <begin position="177"/>
        <end position="209"/>
    </location>
</feature>
<dbReference type="InterPro" id="IPR051570">
    <property type="entry name" value="TBC1_cilium_biogenesis"/>
</dbReference>
<evidence type="ECO:0000256" key="1">
    <source>
        <dbReference type="ARBA" id="ARBA00022574"/>
    </source>
</evidence>
<keyword evidence="5" id="KW-1185">Reference proteome</keyword>
<sequence>MSTSHNAIIDLRSGTCVEVGKAHGGVVQSIALILDGTGFLTGSVDQDVKFNWCKRLVNFCLDKHFTVSPTRSLKMNDDVQVVAASPDGNYVVVALSDNTVKVFYMDSLKFFLSLYGHKLPVFCMDIYSDGDLLVTSSVDKSVMGVKFVHNTHYFFTVGKDRLVKYWHPDKFELLLTLEGQHAEVWCLTNRNRGDFLVTGSHDRSIRRWDRTDDEAFFIEYGPKKEIPEEGAVTLAGKKTEETLTATDSIIEALDMAGDKSKGKVLEFRPNILMLGLSHSDYVLCPLSSVRTNDLEQTLLKVVCIKFEFCPESDRPSTQESGACLWGINITIATSSSSVDFNFLR</sequence>
<dbReference type="PANTHER" id="PTHR19853">
    <property type="entry name" value="WD REPEAT CONTAINING PROTEIN 3 WDR3"/>
    <property type="match status" value="1"/>
</dbReference>
<dbReference type="PROSITE" id="PS50294">
    <property type="entry name" value="WD_REPEATS_REGION"/>
    <property type="match status" value="1"/>
</dbReference>
<dbReference type="Proteomes" id="UP000826656">
    <property type="component" value="Unassembled WGS sequence"/>
</dbReference>
<name>A0ABQ7TRY3_SOLTU</name>
<keyword evidence="2" id="KW-0677">Repeat</keyword>
<gene>
    <name evidence="4" type="ORF">KY290_036189</name>
</gene>
<dbReference type="InterPro" id="IPR036322">
    <property type="entry name" value="WD40_repeat_dom_sf"/>
</dbReference>
<dbReference type="InterPro" id="IPR001680">
    <property type="entry name" value="WD40_rpt"/>
</dbReference>
<proteinExistence type="predicted"/>
<evidence type="ECO:0000313" key="5">
    <source>
        <dbReference type="Proteomes" id="UP000826656"/>
    </source>
</evidence>
<dbReference type="InterPro" id="IPR015943">
    <property type="entry name" value="WD40/YVTN_repeat-like_dom_sf"/>
</dbReference>
<dbReference type="PANTHER" id="PTHR19853:SF0">
    <property type="entry name" value="WD REPEAT-CONTAINING PROTEIN 3"/>
    <property type="match status" value="1"/>
</dbReference>
<evidence type="ECO:0000313" key="4">
    <source>
        <dbReference type="EMBL" id="KAH0737484.1"/>
    </source>
</evidence>
<comment type="caution">
    <text evidence="4">The sequence shown here is derived from an EMBL/GenBank/DDBJ whole genome shotgun (WGS) entry which is preliminary data.</text>
</comment>
<keyword evidence="1 3" id="KW-0853">WD repeat</keyword>
<evidence type="ECO:0008006" key="6">
    <source>
        <dbReference type="Google" id="ProtNLM"/>
    </source>
</evidence>
<evidence type="ECO:0000256" key="3">
    <source>
        <dbReference type="PROSITE-ProRule" id="PRU00221"/>
    </source>
</evidence>
<dbReference type="Gene3D" id="2.130.10.10">
    <property type="entry name" value="YVTN repeat-like/Quinoprotein amine dehydrogenase"/>
    <property type="match status" value="2"/>
</dbReference>
<organism evidence="4 5">
    <name type="scientific">Solanum tuberosum</name>
    <name type="common">Potato</name>
    <dbReference type="NCBI Taxonomy" id="4113"/>
    <lineage>
        <taxon>Eukaryota</taxon>
        <taxon>Viridiplantae</taxon>
        <taxon>Streptophyta</taxon>
        <taxon>Embryophyta</taxon>
        <taxon>Tracheophyta</taxon>
        <taxon>Spermatophyta</taxon>
        <taxon>Magnoliopsida</taxon>
        <taxon>eudicotyledons</taxon>
        <taxon>Gunneridae</taxon>
        <taxon>Pentapetalae</taxon>
        <taxon>asterids</taxon>
        <taxon>lamiids</taxon>
        <taxon>Solanales</taxon>
        <taxon>Solanaceae</taxon>
        <taxon>Solanoideae</taxon>
        <taxon>Solaneae</taxon>
        <taxon>Solanum</taxon>
    </lineage>
</organism>
<dbReference type="SUPFAM" id="SSF50978">
    <property type="entry name" value="WD40 repeat-like"/>
    <property type="match status" value="1"/>
</dbReference>
<accession>A0ABQ7TRY3</accession>
<dbReference type="PROSITE" id="PS50082">
    <property type="entry name" value="WD_REPEATS_2"/>
    <property type="match status" value="1"/>
</dbReference>